<dbReference type="PROSITE" id="PS51257">
    <property type="entry name" value="PROKAR_LIPOPROTEIN"/>
    <property type="match status" value="1"/>
</dbReference>
<keyword evidence="1 4" id="KW-0349">Heme</keyword>
<keyword evidence="3 4" id="KW-0408">Iron</keyword>
<evidence type="ECO:0000313" key="8">
    <source>
        <dbReference type="EMBL" id="MDI3320241.1"/>
    </source>
</evidence>
<keyword evidence="6" id="KW-0732">Signal</keyword>
<dbReference type="Gene3D" id="1.10.760.10">
    <property type="entry name" value="Cytochrome c-like domain"/>
    <property type="match status" value="1"/>
</dbReference>
<dbReference type="Proteomes" id="UP001226434">
    <property type="component" value="Unassembled WGS sequence"/>
</dbReference>
<feature type="compositionally biased region" description="Basic and acidic residues" evidence="5">
    <location>
        <begin position="38"/>
        <end position="55"/>
    </location>
</feature>
<evidence type="ECO:0000256" key="2">
    <source>
        <dbReference type="ARBA" id="ARBA00022723"/>
    </source>
</evidence>
<sequence>MKKTFVYVAFSVALLAAACGGNNQSASKDNAGSSTAASDEKKPSENPSYDPKRGEGKFTHVDVAATLDPKMADAGEKVYQLKCSSCHKTTDEKLVGPGWKGVTSRHTAEWIMNFVTNTDEMLNKDAAAQAQLEICLVRMPNQNLSDDDARHIYEFMRKNDGVK</sequence>
<keyword evidence="9" id="KW-1185">Reference proteome</keyword>
<evidence type="ECO:0000313" key="9">
    <source>
        <dbReference type="Proteomes" id="UP001226434"/>
    </source>
</evidence>
<gene>
    <name evidence="8" type="ORF">QJ048_10685</name>
</gene>
<comment type="caution">
    <text evidence="8">The sequence shown here is derived from an EMBL/GenBank/DDBJ whole genome shotgun (WGS) entry which is preliminary data.</text>
</comment>
<evidence type="ECO:0000256" key="4">
    <source>
        <dbReference type="PROSITE-ProRule" id="PRU00433"/>
    </source>
</evidence>
<evidence type="ECO:0000256" key="1">
    <source>
        <dbReference type="ARBA" id="ARBA00022617"/>
    </source>
</evidence>
<feature type="compositionally biased region" description="Polar residues" evidence="5">
    <location>
        <begin position="22"/>
        <end position="37"/>
    </location>
</feature>
<dbReference type="Pfam" id="PF00034">
    <property type="entry name" value="Cytochrom_C"/>
    <property type="match status" value="1"/>
</dbReference>
<dbReference type="PROSITE" id="PS51007">
    <property type="entry name" value="CYTC"/>
    <property type="match status" value="1"/>
</dbReference>
<proteinExistence type="predicted"/>
<evidence type="ECO:0000256" key="6">
    <source>
        <dbReference type="SAM" id="SignalP"/>
    </source>
</evidence>
<feature type="region of interest" description="Disordered" evidence="5">
    <location>
        <begin position="22"/>
        <end position="55"/>
    </location>
</feature>
<organism evidence="8 9">
    <name type="scientific">Pinibacter soli</name>
    <dbReference type="NCBI Taxonomy" id="3044211"/>
    <lineage>
        <taxon>Bacteria</taxon>
        <taxon>Pseudomonadati</taxon>
        <taxon>Bacteroidota</taxon>
        <taxon>Chitinophagia</taxon>
        <taxon>Chitinophagales</taxon>
        <taxon>Chitinophagaceae</taxon>
        <taxon>Pinibacter</taxon>
    </lineage>
</organism>
<dbReference type="InterPro" id="IPR009056">
    <property type="entry name" value="Cyt_c-like_dom"/>
</dbReference>
<name>A0ABT6RCX0_9BACT</name>
<evidence type="ECO:0000256" key="5">
    <source>
        <dbReference type="SAM" id="MobiDB-lite"/>
    </source>
</evidence>
<accession>A0ABT6RCX0</accession>
<protein>
    <submittedName>
        <fullName evidence="8">C-type cytochrome</fullName>
    </submittedName>
</protein>
<evidence type="ECO:0000256" key="3">
    <source>
        <dbReference type="ARBA" id="ARBA00023004"/>
    </source>
</evidence>
<feature type="signal peptide" evidence="6">
    <location>
        <begin position="1"/>
        <end position="18"/>
    </location>
</feature>
<feature type="domain" description="Cytochrome c" evidence="7">
    <location>
        <begin position="70"/>
        <end position="160"/>
    </location>
</feature>
<dbReference type="EMBL" id="JASBRG010000006">
    <property type="protein sequence ID" value="MDI3320241.1"/>
    <property type="molecule type" value="Genomic_DNA"/>
</dbReference>
<dbReference type="SUPFAM" id="SSF46626">
    <property type="entry name" value="Cytochrome c"/>
    <property type="match status" value="1"/>
</dbReference>
<feature type="chain" id="PRO_5045289580" evidence="6">
    <location>
        <begin position="19"/>
        <end position="163"/>
    </location>
</feature>
<dbReference type="InterPro" id="IPR036909">
    <property type="entry name" value="Cyt_c-like_dom_sf"/>
</dbReference>
<keyword evidence="2 4" id="KW-0479">Metal-binding</keyword>
<reference evidence="8 9" key="1">
    <citation type="submission" date="2023-05" db="EMBL/GenBank/DDBJ databases">
        <title>Genome sequence of Pinibacter sp. MAH-24.</title>
        <authorList>
            <person name="Huq M.A."/>
        </authorList>
    </citation>
    <scope>NUCLEOTIDE SEQUENCE [LARGE SCALE GENOMIC DNA]</scope>
    <source>
        <strain evidence="8 9">MAH-24</strain>
    </source>
</reference>
<evidence type="ECO:0000259" key="7">
    <source>
        <dbReference type="PROSITE" id="PS51007"/>
    </source>
</evidence>
<dbReference type="RefSeq" id="WP_282334338.1">
    <property type="nucleotide sequence ID" value="NZ_JASBRG010000006.1"/>
</dbReference>